<dbReference type="GO" id="GO:0010181">
    <property type="term" value="F:FMN binding"/>
    <property type="evidence" value="ECO:0007669"/>
    <property type="project" value="InterPro"/>
</dbReference>
<dbReference type="Pfam" id="PF00258">
    <property type="entry name" value="Flavodoxin_1"/>
    <property type="match status" value="1"/>
</dbReference>
<dbReference type="GO" id="GO:0050660">
    <property type="term" value="F:flavin adenine dinucleotide binding"/>
    <property type="evidence" value="ECO:0007669"/>
    <property type="project" value="TreeGrafter"/>
</dbReference>
<dbReference type="GeneID" id="87814689"/>
<dbReference type="SUPFAM" id="SSF63380">
    <property type="entry name" value="Riboflavin synthase domain-like"/>
    <property type="match status" value="1"/>
</dbReference>
<keyword evidence="7" id="KW-0560">Oxidoreductase</keyword>
<dbReference type="Proteomes" id="UP001302676">
    <property type="component" value="Unassembled WGS sequence"/>
</dbReference>
<dbReference type="InterPro" id="IPR003097">
    <property type="entry name" value="CysJ-like_FAD-binding"/>
</dbReference>
<dbReference type="InterPro" id="IPR001094">
    <property type="entry name" value="Flavdoxin-like"/>
</dbReference>
<reference evidence="9" key="2">
    <citation type="submission" date="2023-05" db="EMBL/GenBank/DDBJ databases">
        <authorList>
            <consortium name="Lawrence Berkeley National Laboratory"/>
            <person name="Steindorff A."/>
            <person name="Hensen N."/>
            <person name="Bonometti L."/>
            <person name="Westerberg I."/>
            <person name="Brannstrom I.O."/>
            <person name="Guillou S."/>
            <person name="Cros-Aarteil S."/>
            <person name="Calhoun S."/>
            <person name="Haridas S."/>
            <person name="Kuo A."/>
            <person name="Mondo S."/>
            <person name="Pangilinan J."/>
            <person name="Riley R."/>
            <person name="Labutti K."/>
            <person name="Andreopoulos B."/>
            <person name="Lipzen A."/>
            <person name="Chen C."/>
            <person name="Yanf M."/>
            <person name="Daum C."/>
            <person name="Ng V."/>
            <person name="Clum A."/>
            <person name="Ohm R."/>
            <person name="Martin F."/>
            <person name="Silar P."/>
            <person name="Natvig D."/>
            <person name="Lalanne C."/>
            <person name="Gautier V."/>
            <person name="Ament-Velasquez S.L."/>
            <person name="Kruys A."/>
            <person name="Hutchinson M.I."/>
            <person name="Powell A.J."/>
            <person name="Barry K."/>
            <person name="Miller A.N."/>
            <person name="Grigoriev I.V."/>
            <person name="Debuchy R."/>
            <person name="Gladieux P."/>
            <person name="Thoren M.H."/>
            <person name="Johannesson H."/>
        </authorList>
    </citation>
    <scope>NUCLEOTIDE SEQUENCE</scope>
    <source>
        <strain evidence="9">CBS 141.50</strain>
    </source>
</reference>
<dbReference type="EMBL" id="MU853618">
    <property type="protein sequence ID" value="KAK4141090.1"/>
    <property type="molecule type" value="Genomic_DNA"/>
</dbReference>
<evidence type="ECO:0000313" key="9">
    <source>
        <dbReference type="EMBL" id="KAK4141090.1"/>
    </source>
</evidence>
<dbReference type="PANTHER" id="PTHR19384">
    <property type="entry name" value="NITRIC OXIDE SYNTHASE-RELATED"/>
    <property type="match status" value="1"/>
</dbReference>
<dbReference type="Gene3D" id="3.40.50.360">
    <property type="match status" value="1"/>
</dbReference>
<name>A0AAN6UZ07_9PEZI</name>
<dbReference type="PRINTS" id="PR00369">
    <property type="entry name" value="FLAVODOXIN"/>
</dbReference>
<feature type="domain" description="Flavodoxin-like" evidence="8">
    <location>
        <begin position="21"/>
        <end position="166"/>
    </location>
</feature>
<organism evidence="9 10">
    <name type="scientific">Dichotomopilus funicola</name>
    <dbReference type="NCBI Taxonomy" id="1934379"/>
    <lineage>
        <taxon>Eukaryota</taxon>
        <taxon>Fungi</taxon>
        <taxon>Dikarya</taxon>
        <taxon>Ascomycota</taxon>
        <taxon>Pezizomycotina</taxon>
        <taxon>Sordariomycetes</taxon>
        <taxon>Sordariomycetidae</taxon>
        <taxon>Sordariales</taxon>
        <taxon>Chaetomiaceae</taxon>
        <taxon>Dichotomopilus</taxon>
    </lineage>
</organism>
<evidence type="ECO:0000256" key="5">
    <source>
        <dbReference type="ARBA" id="ARBA00022827"/>
    </source>
</evidence>
<dbReference type="InterPro" id="IPR017938">
    <property type="entry name" value="Riboflavin_synthase-like_b-brl"/>
</dbReference>
<comment type="caution">
    <text evidence="9">The sequence shown here is derived from an EMBL/GenBank/DDBJ whole genome shotgun (WGS) entry which is preliminary data.</text>
</comment>
<evidence type="ECO:0000313" key="10">
    <source>
        <dbReference type="Proteomes" id="UP001302676"/>
    </source>
</evidence>
<evidence type="ECO:0000256" key="3">
    <source>
        <dbReference type="ARBA" id="ARBA00022630"/>
    </source>
</evidence>
<dbReference type="PANTHER" id="PTHR19384:SF10">
    <property type="entry name" value="NADPH-DEPENDENT DIFLAVIN OXIDOREDUCTASE 1"/>
    <property type="match status" value="1"/>
</dbReference>
<dbReference type="InterPro" id="IPR023173">
    <property type="entry name" value="NADPH_Cyt_P450_Rdtase_alpha"/>
</dbReference>
<keyword evidence="5" id="KW-0274">FAD</keyword>
<keyword evidence="4" id="KW-0288">FMN</keyword>
<keyword evidence="6" id="KW-0521">NADP</keyword>
<keyword evidence="10" id="KW-1185">Reference proteome</keyword>
<gene>
    <name evidence="9" type="ORF">C8A04DRAFT_14398</name>
</gene>
<dbReference type="Gene3D" id="3.40.50.80">
    <property type="entry name" value="Nucleotide-binding domain of ferredoxin-NADP reductase (FNR) module"/>
    <property type="match status" value="1"/>
</dbReference>
<proteinExistence type="predicted"/>
<evidence type="ECO:0000256" key="6">
    <source>
        <dbReference type="ARBA" id="ARBA00022857"/>
    </source>
</evidence>
<dbReference type="InterPro" id="IPR001709">
    <property type="entry name" value="Flavoprot_Pyr_Nucl_cyt_Rdtase"/>
</dbReference>
<dbReference type="SUPFAM" id="SSF52218">
    <property type="entry name" value="Flavoproteins"/>
    <property type="match status" value="1"/>
</dbReference>
<dbReference type="PROSITE" id="PS50902">
    <property type="entry name" value="FLAVODOXIN_LIKE"/>
    <property type="match status" value="1"/>
</dbReference>
<dbReference type="InterPro" id="IPR029039">
    <property type="entry name" value="Flavoprotein-like_sf"/>
</dbReference>
<dbReference type="Gene3D" id="1.20.990.10">
    <property type="entry name" value="NADPH-cytochrome p450 Reductase, Chain A, domain 3"/>
    <property type="match status" value="1"/>
</dbReference>
<evidence type="ECO:0000256" key="2">
    <source>
        <dbReference type="ARBA" id="ARBA00001974"/>
    </source>
</evidence>
<evidence type="ECO:0000256" key="7">
    <source>
        <dbReference type="ARBA" id="ARBA00023002"/>
    </source>
</evidence>
<dbReference type="InterPro" id="IPR008254">
    <property type="entry name" value="Flavodoxin/NO_synth"/>
</dbReference>
<dbReference type="InterPro" id="IPR001433">
    <property type="entry name" value="OxRdtase_FAD/NAD-bd"/>
</dbReference>
<dbReference type="SUPFAM" id="SSF52343">
    <property type="entry name" value="Ferredoxin reductase-like, C-terminal NADP-linked domain"/>
    <property type="match status" value="1"/>
</dbReference>
<dbReference type="Pfam" id="PF00175">
    <property type="entry name" value="NAD_binding_1"/>
    <property type="match status" value="1"/>
</dbReference>
<comment type="cofactor">
    <cofactor evidence="2">
        <name>FAD</name>
        <dbReference type="ChEBI" id="CHEBI:57692"/>
    </cofactor>
</comment>
<protein>
    <recommendedName>
        <fullName evidence="8">Flavodoxin-like domain-containing protein</fullName>
    </recommendedName>
</protein>
<evidence type="ECO:0000259" key="8">
    <source>
        <dbReference type="PROSITE" id="PS50902"/>
    </source>
</evidence>
<evidence type="ECO:0000256" key="1">
    <source>
        <dbReference type="ARBA" id="ARBA00001917"/>
    </source>
</evidence>
<comment type="cofactor">
    <cofactor evidence="1">
        <name>FMN</name>
        <dbReference type="ChEBI" id="CHEBI:58210"/>
    </cofactor>
</comment>
<dbReference type="PRINTS" id="PR00371">
    <property type="entry name" value="FPNCR"/>
</dbReference>
<dbReference type="InterPro" id="IPR039261">
    <property type="entry name" value="FNR_nucleotide-bd"/>
</dbReference>
<dbReference type="Gene3D" id="2.40.30.10">
    <property type="entry name" value="Translation factors"/>
    <property type="match status" value="1"/>
</dbReference>
<dbReference type="GO" id="GO:0016491">
    <property type="term" value="F:oxidoreductase activity"/>
    <property type="evidence" value="ECO:0007669"/>
    <property type="project" value="UniProtKB-KW"/>
</dbReference>
<sequence length="743" mass="84628">MGNTDGIGRITQPVEIPGRSMIVLYGSETGTAEDIAGELGKSAERLHFRTTVDEMDSFKLADVLRSSLVVFVTSTTGQGDMPKNTLKFWKNLRREKLNNTNCLKSMRFTMFGLGDSSYLKFNWAARKLRARLLQLGATEFFRPGEGDERHDNGIDSIYLPWYEEFKKTLLADHPLPDSILPIPDGAQLPPRYPVGLVSKMGANEGPDGKANGVKITEERMFLGSRSKNAACSHIDNPQTSEDQRHESLLRLKSTFPTHSARRDVVYERENPRAYDGLDKDNQLKDHPEKYLLNKQPERRVEFPPKDLLYIPDTKPAILRSNTRVTPADHWQDVRHLTFEVSLNEASYSDLCRYIGHLTLVIWPKNFPEDVDELIHSMGWEAEADAPLNAPAVPRNVYTNGPITTLRHLLTHSLDITAVPKRSFIRELVHYTEDEREQERLQELVEPGNEQEYYDYTCRPRRTILELLQDFKGVKIPYQRVLSLFPAIRGREFSVCNGGASLNDVAVEWHIKIEILVALVEYKTIIRKPRQGLCSRYLKHLPVETPLAVCLKPATGTNLTLNNDQAKRPLIAVATGTGVAPVRAVLQEREDYRHTGDTILFFGCRNKAADYHFEREWLEYPNLRVYPAFSRDRIEPEADSTTSQIVPDPKTEPTSLTMGLLSSTQYDSNKNYVQHLIRHHAEEVGFLLERRPFIMICGNAGRMPISVRNAFLDVLISSGICKNQAEAEIWFGNSKNVTVWQETW</sequence>
<dbReference type="RefSeq" id="XP_062634461.1">
    <property type="nucleotide sequence ID" value="XM_062778076.1"/>
</dbReference>
<dbReference type="FunFam" id="3.40.50.360:FF:000034">
    <property type="entry name" value="NADPH-dependent diflavin oxidoreductase 1"/>
    <property type="match status" value="1"/>
</dbReference>
<evidence type="ECO:0000256" key="4">
    <source>
        <dbReference type="ARBA" id="ARBA00022643"/>
    </source>
</evidence>
<accession>A0AAN6UZ07</accession>
<reference evidence="9" key="1">
    <citation type="journal article" date="2023" name="Mol. Phylogenet. Evol.">
        <title>Genome-scale phylogeny and comparative genomics of the fungal order Sordariales.</title>
        <authorList>
            <person name="Hensen N."/>
            <person name="Bonometti L."/>
            <person name="Westerberg I."/>
            <person name="Brannstrom I.O."/>
            <person name="Guillou S."/>
            <person name="Cros-Aarteil S."/>
            <person name="Calhoun S."/>
            <person name="Haridas S."/>
            <person name="Kuo A."/>
            <person name="Mondo S."/>
            <person name="Pangilinan J."/>
            <person name="Riley R."/>
            <person name="LaButti K."/>
            <person name="Andreopoulos B."/>
            <person name="Lipzen A."/>
            <person name="Chen C."/>
            <person name="Yan M."/>
            <person name="Daum C."/>
            <person name="Ng V."/>
            <person name="Clum A."/>
            <person name="Steindorff A."/>
            <person name="Ohm R.A."/>
            <person name="Martin F."/>
            <person name="Silar P."/>
            <person name="Natvig D.O."/>
            <person name="Lalanne C."/>
            <person name="Gautier V."/>
            <person name="Ament-Velasquez S.L."/>
            <person name="Kruys A."/>
            <person name="Hutchinson M.I."/>
            <person name="Powell A.J."/>
            <person name="Barry K."/>
            <person name="Miller A.N."/>
            <person name="Grigoriev I.V."/>
            <person name="Debuchy R."/>
            <person name="Gladieux P."/>
            <person name="Hiltunen Thoren M."/>
            <person name="Johannesson H."/>
        </authorList>
    </citation>
    <scope>NUCLEOTIDE SEQUENCE</scope>
    <source>
        <strain evidence="9">CBS 141.50</strain>
    </source>
</reference>
<dbReference type="GO" id="GO:0005829">
    <property type="term" value="C:cytosol"/>
    <property type="evidence" value="ECO:0007669"/>
    <property type="project" value="TreeGrafter"/>
</dbReference>
<keyword evidence="3" id="KW-0285">Flavoprotein</keyword>
<dbReference type="AlphaFoldDB" id="A0AAN6UZ07"/>
<dbReference type="Pfam" id="PF00667">
    <property type="entry name" value="FAD_binding_1"/>
    <property type="match status" value="1"/>
</dbReference>